<sequence>MVFPSFCFSISFTFSFFHPFSTLPHVLVSCLLYVPITPSLHFIDWVCLPFVPNQLPYYFQASFFSFFSSFFPFDITTDAWDGTGMWGNRKRGGGMAWSVGNIYLSIQ</sequence>
<reference evidence="1 2" key="1">
    <citation type="journal article" date="2018" name="Nat. Ecol. Evol.">
        <title>Pezizomycetes genomes reveal the molecular basis of ectomycorrhizal truffle lifestyle.</title>
        <authorList>
            <person name="Murat C."/>
            <person name="Payen T."/>
            <person name="Noel B."/>
            <person name="Kuo A."/>
            <person name="Morin E."/>
            <person name="Chen J."/>
            <person name="Kohler A."/>
            <person name="Krizsan K."/>
            <person name="Balestrini R."/>
            <person name="Da Silva C."/>
            <person name="Montanini B."/>
            <person name="Hainaut M."/>
            <person name="Levati E."/>
            <person name="Barry K.W."/>
            <person name="Belfiori B."/>
            <person name="Cichocki N."/>
            <person name="Clum A."/>
            <person name="Dockter R.B."/>
            <person name="Fauchery L."/>
            <person name="Guy J."/>
            <person name="Iotti M."/>
            <person name="Le Tacon F."/>
            <person name="Lindquist E.A."/>
            <person name="Lipzen A."/>
            <person name="Malagnac F."/>
            <person name="Mello A."/>
            <person name="Molinier V."/>
            <person name="Miyauchi S."/>
            <person name="Poulain J."/>
            <person name="Riccioni C."/>
            <person name="Rubini A."/>
            <person name="Sitrit Y."/>
            <person name="Splivallo R."/>
            <person name="Traeger S."/>
            <person name="Wang M."/>
            <person name="Zifcakova L."/>
            <person name="Wipf D."/>
            <person name="Zambonelli A."/>
            <person name="Paolocci F."/>
            <person name="Nowrousian M."/>
            <person name="Ottonello S."/>
            <person name="Baldrian P."/>
            <person name="Spatafora J.W."/>
            <person name="Henrissat B."/>
            <person name="Nagy L.G."/>
            <person name="Aury J.M."/>
            <person name="Wincker P."/>
            <person name="Grigoriev I.V."/>
            <person name="Bonfante P."/>
            <person name="Martin F.M."/>
        </authorList>
    </citation>
    <scope>NUCLEOTIDE SEQUENCE [LARGE SCALE GENOMIC DNA]</scope>
    <source>
        <strain evidence="1 2">120613-1</strain>
    </source>
</reference>
<evidence type="ECO:0000313" key="1">
    <source>
        <dbReference type="EMBL" id="RPA97519.1"/>
    </source>
</evidence>
<name>A0A3N4JGW4_9PEZI</name>
<organism evidence="1 2">
    <name type="scientific">Choiromyces venosus 120613-1</name>
    <dbReference type="NCBI Taxonomy" id="1336337"/>
    <lineage>
        <taxon>Eukaryota</taxon>
        <taxon>Fungi</taxon>
        <taxon>Dikarya</taxon>
        <taxon>Ascomycota</taxon>
        <taxon>Pezizomycotina</taxon>
        <taxon>Pezizomycetes</taxon>
        <taxon>Pezizales</taxon>
        <taxon>Tuberaceae</taxon>
        <taxon>Choiromyces</taxon>
    </lineage>
</organism>
<proteinExistence type="predicted"/>
<dbReference type="EMBL" id="ML120403">
    <property type="protein sequence ID" value="RPA97519.1"/>
    <property type="molecule type" value="Genomic_DNA"/>
</dbReference>
<protein>
    <submittedName>
        <fullName evidence="1">Uncharacterized protein</fullName>
    </submittedName>
</protein>
<gene>
    <name evidence="1" type="ORF">L873DRAFT_1109552</name>
</gene>
<dbReference type="Proteomes" id="UP000276215">
    <property type="component" value="Unassembled WGS sequence"/>
</dbReference>
<accession>A0A3N4JGW4</accession>
<keyword evidence="2" id="KW-1185">Reference proteome</keyword>
<dbReference type="AlphaFoldDB" id="A0A3N4JGW4"/>
<evidence type="ECO:0000313" key="2">
    <source>
        <dbReference type="Proteomes" id="UP000276215"/>
    </source>
</evidence>